<keyword evidence="2" id="KW-0678">Repressor</keyword>
<dbReference type="AlphaFoldDB" id="A0A6P3VU62"/>
<feature type="compositionally biased region" description="Basic and acidic residues" evidence="6">
    <location>
        <begin position="123"/>
        <end position="137"/>
    </location>
</feature>
<feature type="compositionally biased region" description="Polar residues" evidence="6">
    <location>
        <begin position="402"/>
        <end position="432"/>
    </location>
</feature>
<dbReference type="GO" id="GO:0035102">
    <property type="term" value="C:PRC1 complex"/>
    <property type="evidence" value="ECO:0007669"/>
    <property type="project" value="InterPro"/>
</dbReference>
<dbReference type="RefSeq" id="XP_012681429.2">
    <property type="nucleotide sequence ID" value="XM_012825975.3"/>
</dbReference>
<feature type="region of interest" description="Disordered" evidence="6">
    <location>
        <begin position="221"/>
        <end position="524"/>
    </location>
</feature>
<evidence type="ECO:0000256" key="5">
    <source>
        <dbReference type="ARBA" id="ARBA00023242"/>
    </source>
</evidence>
<keyword evidence="5" id="KW-0539">Nucleus</keyword>
<feature type="compositionally biased region" description="Basic and acidic residues" evidence="6">
    <location>
        <begin position="434"/>
        <end position="444"/>
    </location>
</feature>
<keyword evidence="3" id="KW-0805">Transcription regulation</keyword>
<dbReference type="InterPro" id="IPR042796">
    <property type="entry name" value="CBX2"/>
</dbReference>
<evidence type="ECO:0000256" key="6">
    <source>
        <dbReference type="SAM" id="MobiDB-lite"/>
    </source>
</evidence>
<dbReference type="OrthoDB" id="8192126at2759"/>
<evidence type="ECO:0000256" key="4">
    <source>
        <dbReference type="ARBA" id="ARBA00023163"/>
    </source>
</evidence>
<dbReference type="GO" id="GO:0000122">
    <property type="term" value="P:negative regulation of transcription by RNA polymerase II"/>
    <property type="evidence" value="ECO:0007669"/>
    <property type="project" value="TreeGrafter"/>
</dbReference>
<accession>A0A6P3VU62</accession>
<evidence type="ECO:0000259" key="7">
    <source>
        <dbReference type="PROSITE" id="PS50013"/>
    </source>
</evidence>
<feature type="compositionally biased region" description="Low complexity" evidence="6">
    <location>
        <begin position="281"/>
        <end position="300"/>
    </location>
</feature>
<dbReference type="InterPro" id="IPR033773">
    <property type="entry name" value="CBX7_C"/>
</dbReference>
<dbReference type="InterPro" id="IPR023779">
    <property type="entry name" value="Chromodomain_CS"/>
</dbReference>
<dbReference type="Gene3D" id="2.40.50.40">
    <property type="match status" value="1"/>
</dbReference>
<dbReference type="PANTHER" id="PTHR46860:SF1">
    <property type="entry name" value="CHROMOBOX PROTEIN HOMOLOG 2"/>
    <property type="match status" value="1"/>
</dbReference>
<feature type="compositionally biased region" description="Gly residues" evidence="6">
    <location>
        <begin position="386"/>
        <end position="396"/>
    </location>
</feature>
<comment type="subcellular location">
    <subcellularLocation>
        <location evidence="1">Nucleus</location>
    </subcellularLocation>
</comment>
<reference evidence="9" key="1">
    <citation type="submission" date="2025-08" db="UniProtKB">
        <authorList>
            <consortium name="RefSeq"/>
        </authorList>
    </citation>
    <scope>IDENTIFICATION</scope>
</reference>
<feature type="region of interest" description="Disordered" evidence="6">
    <location>
        <begin position="64"/>
        <end position="209"/>
    </location>
</feature>
<dbReference type="GeneID" id="105898869"/>
<dbReference type="PROSITE" id="PS50013">
    <property type="entry name" value="CHROMO_2"/>
    <property type="match status" value="1"/>
</dbReference>
<dbReference type="SUPFAM" id="SSF54160">
    <property type="entry name" value="Chromo domain-like"/>
    <property type="match status" value="1"/>
</dbReference>
<sequence length="572" mass="61360">MEELSAVGEQVFDAECILNKRLRKGKVEYLVKWRGWSSKHNSWEPQENLLDPRLLAAFNKSEQEKEMLYRKKGKRPRGRPRKIVETVPEDTKSSSSSSSSSSDSSSSSSSSSSSEDDDNEDESDRKARPAPRPRELHPVPQKKAQIVVAKQEPAKKKRGRKALPPELRALRQGKPPRKIIKPTIKDSPTELRPNTIKKPLQPASFTYTGMARSANRDSLALHGRGAFSQSGAVKPSLSSVSPGRSLSPTSPSFSRPPQGKGAPDFKLSVSESDSSARLDLKSSSSSSSSSPSCKSPGVASLNLHNSKLSANTSNQGTPQSVLGSPNGQKKHNVSPGQTPLQRVPGNKTTAAAASSPSVKSPTNQAMNMQALNLQSANKPLQCAGTAGNGNMAGGNFRGAANQTRKTLSGNSRQESSHQPATASSGPQQQAKKSQPGEDKIKAEDTTDLGPTPERSAKRPPNRVEKTPSIKLPTEIREPVGIRERSSSKDGGKAKVLIEMSTGEEGSSSDSDQDSPFPSNGQDLSIAVQGSQDWKPTRSLIEHVFVTDVTANLVTVTVKESPTSVGFFSMRNF</sequence>
<keyword evidence="4" id="KW-0804">Transcription</keyword>
<evidence type="ECO:0000256" key="2">
    <source>
        <dbReference type="ARBA" id="ARBA00022491"/>
    </source>
</evidence>
<name>A0A6P3VU62_CLUHA</name>
<evidence type="ECO:0000256" key="3">
    <source>
        <dbReference type="ARBA" id="ARBA00023015"/>
    </source>
</evidence>
<proteinExistence type="predicted"/>
<gene>
    <name evidence="9" type="primary">cbx2</name>
</gene>
<dbReference type="InterPro" id="IPR016197">
    <property type="entry name" value="Chromo-like_dom_sf"/>
</dbReference>
<dbReference type="CTD" id="84733"/>
<dbReference type="KEGG" id="char:105898869"/>
<feature type="compositionally biased region" description="Basic and acidic residues" evidence="6">
    <location>
        <begin position="461"/>
        <end position="492"/>
    </location>
</feature>
<evidence type="ECO:0000313" key="8">
    <source>
        <dbReference type="Proteomes" id="UP000515152"/>
    </source>
</evidence>
<protein>
    <submittedName>
        <fullName evidence="9">Chromobox protein homolog 2</fullName>
    </submittedName>
</protein>
<keyword evidence="8" id="KW-1185">Reference proteome</keyword>
<evidence type="ECO:0000313" key="9">
    <source>
        <dbReference type="RefSeq" id="XP_012681429.2"/>
    </source>
</evidence>
<dbReference type="Pfam" id="PF00385">
    <property type="entry name" value="Chromo"/>
    <property type="match status" value="1"/>
</dbReference>
<feature type="compositionally biased region" description="Low complexity" evidence="6">
    <location>
        <begin position="93"/>
        <end position="113"/>
    </location>
</feature>
<evidence type="ECO:0000256" key="1">
    <source>
        <dbReference type="ARBA" id="ARBA00004123"/>
    </source>
</evidence>
<dbReference type="InterPro" id="IPR000953">
    <property type="entry name" value="Chromo/chromo_shadow_dom"/>
</dbReference>
<dbReference type="CDD" id="cd18647">
    <property type="entry name" value="CD_Cbx2"/>
    <property type="match status" value="1"/>
</dbReference>
<dbReference type="PANTHER" id="PTHR46860">
    <property type="entry name" value="CHROMOBOX PROTEIN HOMOLOG 2"/>
    <property type="match status" value="1"/>
</dbReference>
<feature type="compositionally biased region" description="Polar residues" evidence="6">
    <location>
        <begin position="302"/>
        <end position="327"/>
    </location>
</feature>
<organism evidence="8 9">
    <name type="scientific">Clupea harengus</name>
    <name type="common">Atlantic herring</name>
    <dbReference type="NCBI Taxonomy" id="7950"/>
    <lineage>
        <taxon>Eukaryota</taxon>
        <taxon>Metazoa</taxon>
        <taxon>Chordata</taxon>
        <taxon>Craniata</taxon>
        <taxon>Vertebrata</taxon>
        <taxon>Euteleostomi</taxon>
        <taxon>Actinopterygii</taxon>
        <taxon>Neopterygii</taxon>
        <taxon>Teleostei</taxon>
        <taxon>Clupei</taxon>
        <taxon>Clupeiformes</taxon>
        <taxon>Clupeoidei</taxon>
        <taxon>Clupeidae</taxon>
        <taxon>Clupea</taxon>
    </lineage>
</organism>
<dbReference type="Proteomes" id="UP000515152">
    <property type="component" value="Chromosome 1"/>
</dbReference>
<feature type="compositionally biased region" description="Polar residues" evidence="6">
    <location>
        <begin position="363"/>
        <end position="378"/>
    </location>
</feature>
<feature type="compositionally biased region" description="Polar residues" evidence="6">
    <location>
        <begin position="515"/>
        <end position="524"/>
    </location>
</feature>
<feature type="compositionally biased region" description="Basic residues" evidence="6">
    <location>
        <begin position="70"/>
        <end position="81"/>
    </location>
</feature>
<dbReference type="FunFam" id="2.40.50.40:FF:000006">
    <property type="entry name" value="Chromobox protein homolog 7"/>
    <property type="match status" value="1"/>
</dbReference>
<dbReference type="InterPro" id="IPR023780">
    <property type="entry name" value="Chromo_domain"/>
</dbReference>
<feature type="compositionally biased region" description="Low complexity" evidence="6">
    <location>
        <begin position="347"/>
        <end position="362"/>
    </location>
</feature>
<dbReference type="PROSITE" id="PS00598">
    <property type="entry name" value="CHROMO_1"/>
    <property type="match status" value="1"/>
</dbReference>
<dbReference type="SMART" id="SM00298">
    <property type="entry name" value="CHROMO"/>
    <property type="match status" value="1"/>
</dbReference>
<dbReference type="GO" id="GO:0000792">
    <property type="term" value="C:heterochromatin"/>
    <property type="evidence" value="ECO:0007669"/>
    <property type="project" value="TreeGrafter"/>
</dbReference>
<dbReference type="Pfam" id="PF17218">
    <property type="entry name" value="CBX7_C"/>
    <property type="match status" value="1"/>
</dbReference>
<feature type="compositionally biased region" description="Low complexity" evidence="6">
    <location>
        <begin position="235"/>
        <end position="250"/>
    </location>
</feature>
<feature type="domain" description="Chromo" evidence="7">
    <location>
        <begin position="12"/>
        <end position="70"/>
    </location>
</feature>